<evidence type="ECO:0000313" key="7">
    <source>
        <dbReference type="Proteomes" id="UP000433483"/>
    </source>
</evidence>
<evidence type="ECO:0000313" key="6">
    <source>
        <dbReference type="EMBL" id="KAE9251109.1"/>
    </source>
</evidence>
<dbReference type="EMBL" id="QXGD01000138">
    <property type="protein sequence ID" value="KAE9251109.1"/>
    <property type="molecule type" value="Genomic_DNA"/>
</dbReference>
<dbReference type="AlphaFoldDB" id="A0A6A3TF63"/>
<dbReference type="Proteomes" id="UP000440367">
    <property type="component" value="Unassembled WGS sequence"/>
</dbReference>
<evidence type="ECO:0000313" key="2">
    <source>
        <dbReference type="EMBL" id="KAE9135614.1"/>
    </source>
</evidence>
<dbReference type="Proteomes" id="UP000441208">
    <property type="component" value="Unassembled WGS sequence"/>
</dbReference>
<dbReference type="Proteomes" id="UP000440732">
    <property type="component" value="Unassembled WGS sequence"/>
</dbReference>
<dbReference type="PANTHER" id="PTHR40866:SF1">
    <property type="entry name" value="BED-TYPE DOMAIN-CONTAINING PROTEIN"/>
    <property type="match status" value="1"/>
</dbReference>
<dbReference type="Proteomes" id="UP000488956">
    <property type="component" value="Unassembled WGS sequence"/>
</dbReference>
<dbReference type="OrthoDB" id="122808at2759"/>
<reference evidence="7 8" key="1">
    <citation type="submission" date="2018-08" db="EMBL/GenBank/DDBJ databases">
        <title>Genomic investigation of the strawberry pathogen Phytophthora fragariae indicates pathogenicity is determined by transcriptional variation in three key races.</title>
        <authorList>
            <person name="Adams T.M."/>
            <person name="Armitage A.D."/>
            <person name="Sobczyk M.K."/>
            <person name="Bates H.J."/>
            <person name="Dunwell J.M."/>
            <person name="Nellist C.F."/>
            <person name="Harrison R.J."/>
        </authorList>
    </citation>
    <scope>NUCLEOTIDE SEQUENCE [LARGE SCALE GENOMIC DNA]</scope>
    <source>
        <strain evidence="6 8">BC-1</strain>
        <strain evidence="5 7">NOV-27</strain>
        <strain evidence="4 9">NOV-5</strain>
        <strain evidence="3 10">NOV-71</strain>
        <strain evidence="2 12">ONT-3</strain>
        <strain evidence="1 11">SCRP245</strain>
    </source>
</reference>
<organism evidence="3 10">
    <name type="scientific">Phytophthora fragariae</name>
    <dbReference type="NCBI Taxonomy" id="53985"/>
    <lineage>
        <taxon>Eukaryota</taxon>
        <taxon>Sar</taxon>
        <taxon>Stramenopiles</taxon>
        <taxon>Oomycota</taxon>
        <taxon>Peronosporomycetes</taxon>
        <taxon>Peronosporales</taxon>
        <taxon>Peronosporaceae</taxon>
        <taxon>Phytophthora</taxon>
    </lineage>
</organism>
<proteinExistence type="predicted"/>
<evidence type="ECO:0000313" key="9">
    <source>
        <dbReference type="Proteomes" id="UP000440732"/>
    </source>
</evidence>
<keyword evidence="7" id="KW-1185">Reference proteome</keyword>
<gene>
    <name evidence="6" type="ORF">PF002_g4433</name>
    <name evidence="5" type="ORF">PF005_g2432</name>
    <name evidence="4" type="ORF">PF006_g1859</name>
    <name evidence="3" type="ORF">PF007_g2377</name>
    <name evidence="2" type="ORF">PF010_g2013</name>
    <name evidence="1" type="ORF">PF011_g3191</name>
</gene>
<dbReference type="Proteomes" id="UP000460718">
    <property type="component" value="Unassembled WGS sequence"/>
</dbReference>
<evidence type="ECO:0000313" key="8">
    <source>
        <dbReference type="Proteomes" id="UP000440367"/>
    </source>
</evidence>
<dbReference type="EMBL" id="QXGB01000066">
    <property type="protein sequence ID" value="KAE9233174.1"/>
    <property type="molecule type" value="Genomic_DNA"/>
</dbReference>
<dbReference type="EMBL" id="QXGA01000049">
    <property type="protein sequence ID" value="KAE9154081.1"/>
    <property type="molecule type" value="Genomic_DNA"/>
</dbReference>
<evidence type="ECO:0000313" key="10">
    <source>
        <dbReference type="Proteomes" id="UP000441208"/>
    </source>
</evidence>
<evidence type="ECO:0000313" key="12">
    <source>
        <dbReference type="Proteomes" id="UP000488956"/>
    </source>
</evidence>
<protein>
    <submittedName>
        <fullName evidence="3">Uncharacterized protein</fullName>
    </submittedName>
</protein>
<dbReference type="PANTHER" id="PTHR40866">
    <property type="entry name" value="BED-TYPE DOMAIN-CONTAINING PROTEIN"/>
    <property type="match status" value="1"/>
</dbReference>
<evidence type="ECO:0000313" key="1">
    <source>
        <dbReference type="EMBL" id="KAE9025134.1"/>
    </source>
</evidence>
<evidence type="ECO:0000313" key="11">
    <source>
        <dbReference type="Proteomes" id="UP000460718"/>
    </source>
</evidence>
<evidence type="ECO:0000313" key="5">
    <source>
        <dbReference type="EMBL" id="KAE9233174.1"/>
    </source>
</evidence>
<dbReference type="EMBL" id="QXFW01000103">
    <property type="protein sequence ID" value="KAE9025134.1"/>
    <property type="molecule type" value="Genomic_DNA"/>
</dbReference>
<sequence length="185" mass="20374">MPVSFCERHLVRMNAKMEPIAAATLLKHIHLLYGYVRDVIAANLPDRFRIVLDGWTSGGRHFVVILAVYNCPSVVGPAQQNLGDQSLYDPISDTLATFNEPWSSILFMVGDNCFVNQSTGRKAGALPIVGCTSNLFELAVNDFLSDDKALLAKIHALMKHLSKTKCHAALRKVTPLAPVMRNATR</sequence>
<accession>A0A6A3TF63</accession>
<dbReference type="Proteomes" id="UP000433483">
    <property type="component" value="Unassembled WGS sequence"/>
</dbReference>
<name>A0A6A3TF63_9STRA</name>
<comment type="caution">
    <text evidence="3">The sequence shown here is derived from an EMBL/GenBank/DDBJ whole genome shotgun (WGS) entry which is preliminary data.</text>
</comment>
<dbReference type="EMBL" id="QXFZ01000064">
    <property type="protein sequence ID" value="KAE9135928.1"/>
    <property type="molecule type" value="Genomic_DNA"/>
</dbReference>
<evidence type="ECO:0000313" key="4">
    <source>
        <dbReference type="EMBL" id="KAE9154081.1"/>
    </source>
</evidence>
<dbReference type="EMBL" id="QXFX01000053">
    <property type="protein sequence ID" value="KAE9135614.1"/>
    <property type="molecule type" value="Genomic_DNA"/>
</dbReference>
<evidence type="ECO:0000313" key="3">
    <source>
        <dbReference type="EMBL" id="KAE9135928.1"/>
    </source>
</evidence>